<reference evidence="2" key="2">
    <citation type="submission" date="2020-09" db="EMBL/GenBank/DDBJ databases">
        <authorList>
            <person name="Sun Q."/>
            <person name="Zhou Y."/>
        </authorList>
    </citation>
    <scope>NUCLEOTIDE SEQUENCE</scope>
    <source>
        <strain evidence="2">CGMCC 1.15367</strain>
    </source>
</reference>
<dbReference type="RefSeq" id="WP_188908773.1">
    <property type="nucleotide sequence ID" value="NZ_BMIQ01000003.1"/>
</dbReference>
<dbReference type="InterPro" id="IPR019282">
    <property type="entry name" value="Glycoamylase-like_cons_dom"/>
</dbReference>
<sequence>MPQAGAQKRGTIARGGTLTDGQLLDRVQQQSFLYFWEGGHPVSGLARDRIPRDGVCEDDKVAIGASGFGVMAIIVACERGWVTRTEAVARIGRMLDLLTEAPCYHGLFPHFMNGATGAVIPFGRKDDGGDLVESALLLQGLLCARAYFDGETDGERRLRGAVTYLWNDAEWSWYTQGREVLTWHWSPTNGFALNHPVRGWNECLIAYVLAASSPTFPIAPAVYHRGYAEGRFFLNRRMQEDIELPLGPDGGGPLFFAHYSFCGLDPRGLRDAYADYWEQNVRHTLINRAYCIRNPKGFKGYGPNCWGLTASDSIGGYDAHAPDHDLSVISPTAALSSLPYAPAEAMAVLHHLHDDLGDRLWGRYGFLDAFSEEHGWVADWFLGIDQGPIVTMIENHRSGLMWRLFMSVPEVRTGLARLGFQSPALSA</sequence>
<dbReference type="AlphaFoldDB" id="A0A916ZMW2"/>
<dbReference type="InterPro" id="IPR016883">
    <property type="entry name" value="UCP028431"/>
</dbReference>
<reference evidence="2" key="1">
    <citation type="journal article" date="2014" name="Int. J. Syst. Evol. Microbiol.">
        <title>Complete genome sequence of Corynebacterium casei LMG S-19264T (=DSM 44701T), isolated from a smear-ripened cheese.</title>
        <authorList>
            <consortium name="US DOE Joint Genome Institute (JGI-PGF)"/>
            <person name="Walter F."/>
            <person name="Albersmeier A."/>
            <person name="Kalinowski J."/>
            <person name="Ruckert C."/>
        </authorList>
    </citation>
    <scope>NUCLEOTIDE SEQUENCE</scope>
    <source>
        <strain evidence="2">CGMCC 1.15367</strain>
    </source>
</reference>
<keyword evidence="3" id="KW-1185">Reference proteome</keyword>
<feature type="domain" description="Glycoamylase-like" evidence="1">
    <location>
        <begin position="194"/>
        <end position="408"/>
    </location>
</feature>
<dbReference type="Gene3D" id="1.50.10.140">
    <property type="match status" value="1"/>
</dbReference>
<evidence type="ECO:0000313" key="2">
    <source>
        <dbReference type="EMBL" id="GGE04520.1"/>
    </source>
</evidence>
<comment type="caution">
    <text evidence="2">The sequence shown here is derived from an EMBL/GenBank/DDBJ whole genome shotgun (WGS) entry which is preliminary data.</text>
</comment>
<gene>
    <name evidence="2" type="ORF">GCM10011390_24340</name>
</gene>
<dbReference type="Proteomes" id="UP000644699">
    <property type="component" value="Unassembled WGS sequence"/>
</dbReference>
<protein>
    <recommendedName>
        <fullName evidence="1">Glycoamylase-like domain-containing protein</fullName>
    </recommendedName>
</protein>
<dbReference type="Pfam" id="PF10091">
    <property type="entry name" value="Glycoamylase"/>
    <property type="match status" value="1"/>
</dbReference>
<evidence type="ECO:0000313" key="3">
    <source>
        <dbReference type="Proteomes" id="UP000644699"/>
    </source>
</evidence>
<evidence type="ECO:0000259" key="1">
    <source>
        <dbReference type="Pfam" id="PF10091"/>
    </source>
</evidence>
<dbReference type="EMBL" id="BMIQ01000003">
    <property type="protein sequence ID" value="GGE04520.1"/>
    <property type="molecule type" value="Genomic_DNA"/>
</dbReference>
<name>A0A916ZMW2_9HYPH</name>
<organism evidence="2 3">
    <name type="scientific">Aureimonas endophytica</name>
    <dbReference type="NCBI Taxonomy" id="2027858"/>
    <lineage>
        <taxon>Bacteria</taxon>
        <taxon>Pseudomonadati</taxon>
        <taxon>Pseudomonadota</taxon>
        <taxon>Alphaproteobacteria</taxon>
        <taxon>Hyphomicrobiales</taxon>
        <taxon>Aurantimonadaceae</taxon>
        <taxon>Aureimonas</taxon>
    </lineage>
</organism>
<accession>A0A916ZMW2</accession>
<dbReference type="PIRSF" id="PIRSF028431">
    <property type="entry name" value="UCP028431"/>
    <property type="match status" value="1"/>
</dbReference>
<proteinExistence type="predicted"/>